<dbReference type="FunFam" id="3.10.20.90:FF:000019">
    <property type="entry name" value="FERM domain containing 4A"/>
    <property type="match status" value="1"/>
</dbReference>
<dbReference type="InterPro" id="IPR047176">
    <property type="entry name" value="FRMD4A/B"/>
</dbReference>
<accession>A0A6A1Q9Z2</accession>
<sequence length="368" mass="43282">MASVFMCGVEDLLFSGSRFVWNLTVSTLRRWYTERLRACHQVLRTWCGLRDVYQMTEGRHCQVHLLDDRRLELLVQPKLLSRELLDLVASHFNLKEKEYFGITFTDDTGQQNWLQLDHRVLDHDLPKKPGPTVLHFSVRFYIESISFLKDKTTVELFFLNAKACVHKGQIEVDSETIFRLAALILQARALMNQQNTFVKNLLRNGFSLSRCHDSTLSDENARKDLKTLPAFPTRTLQERPSLAYWYMKIVEALPTYGVHYYAVKDKQGLPWWLGISYKGIGQYDLQDKVKPRKLFQWKQLENLYFREKKFAVEVHDPRRISVSRRTFGQSGLFVQTWYANSSLIKSIWVMAISQHQFYLDRKQSKVSN</sequence>
<feature type="domain" description="FERM" evidence="1">
    <location>
        <begin position="59"/>
        <end position="362"/>
    </location>
</feature>
<dbReference type="FunFam" id="2.30.29.30:FF:000022">
    <property type="entry name" value="Putative FERM domain-containing protein 4A"/>
    <property type="match status" value="1"/>
</dbReference>
<dbReference type="InterPro" id="IPR029071">
    <property type="entry name" value="Ubiquitin-like_domsf"/>
</dbReference>
<protein>
    <recommendedName>
        <fullName evidence="1">FERM domain-containing protein</fullName>
    </recommendedName>
</protein>
<reference evidence="2 3" key="1">
    <citation type="journal article" date="2019" name="PLoS ONE">
        <title>Genomic analyses reveal an absence of contemporary introgressive admixture between fin whales and blue whales, despite known hybrids.</title>
        <authorList>
            <person name="Westbury M.V."/>
            <person name="Petersen B."/>
            <person name="Lorenzen E.D."/>
        </authorList>
    </citation>
    <scope>NUCLEOTIDE SEQUENCE [LARGE SCALE GENOMIC DNA]</scope>
    <source>
        <strain evidence="2">FinWhale-01</strain>
    </source>
</reference>
<gene>
    <name evidence="2" type="ORF">E2I00_008022</name>
</gene>
<evidence type="ECO:0000313" key="3">
    <source>
        <dbReference type="Proteomes" id="UP000437017"/>
    </source>
</evidence>
<proteinExistence type="predicted"/>
<dbReference type="InterPro" id="IPR035963">
    <property type="entry name" value="FERM_2"/>
</dbReference>
<dbReference type="InterPro" id="IPR000299">
    <property type="entry name" value="FERM_domain"/>
</dbReference>
<dbReference type="Pfam" id="PF09380">
    <property type="entry name" value="FERM_C"/>
    <property type="match status" value="1"/>
</dbReference>
<dbReference type="SMART" id="SM00295">
    <property type="entry name" value="B41"/>
    <property type="match status" value="1"/>
</dbReference>
<dbReference type="Pfam" id="PF09379">
    <property type="entry name" value="FERM_N"/>
    <property type="match status" value="1"/>
</dbReference>
<dbReference type="InterPro" id="IPR014352">
    <property type="entry name" value="FERM/acyl-CoA-bd_prot_sf"/>
</dbReference>
<dbReference type="InterPro" id="IPR019749">
    <property type="entry name" value="Band_41_domain"/>
</dbReference>
<dbReference type="Gene3D" id="3.10.20.90">
    <property type="entry name" value="Phosphatidylinositol 3-kinase Catalytic Subunit, Chain A, domain 1"/>
    <property type="match status" value="1"/>
</dbReference>
<dbReference type="InterPro" id="IPR041785">
    <property type="entry name" value="FRMD4A/B_FERM_C"/>
</dbReference>
<organism evidence="2 3">
    <name type="scientific">Balaenoptera physalus</name>
    <name type="common">Fin whale</name>
    <name type="synonym">Balaena physalus</name>
    <dbReference type="NCBI Taxonomy" id="9770"/>
    <lineage>
        <taxon>Eukaryota</taxon>
        <taxon>Metazoa</taxon>
        <taxon>Chordata</taxon>
        <taxon>Craniata</taxon>
        <taxon>Vertebrata</taxon>
        <taxon>Euteleostomi</taxon>
        <taxon>Mammalia</taxon>
        <taxon>Eutheria</taxon>
        <taxon>Laurasiatheria</taxon>
        <taxon>Artiodactyla</taxon>
        <taxon>Whippomorpha</taxon>
        <taxon>Cetacea</taxon>
        <taxon>Mysticeti</taxon>
        <taxon>Balaenopteridae</taxon>
        <taxon>Balaenoptera</taxon>
    </lineage>
</organism>
<dbReference type="Gene3D" id="1.20.80.10">
    <property type="match status" value="1"/>
</dbReference>
<dbReference type="CDD" id="cd14473">
    <property type="entry name" value="FERM_B-lobe"/>
    <property type="match status" value="1"/>
</dbReference>
<dbReference type="GO" id="GO:0090162">
    <property type="term" value="P:establishment of epithelial cell polarity"/>
    <property type="evidence" value="ECO:0007669"/>
    <property type="project" value="InterPro"/>
</dbReference>
<dbReference type="InterPro" id="IPR019748">
    <property type="entry name" value="FERM_central"/>
</dbReference>
<dbReference type="InterPro" id="IPR011993">
    <property type="entry name" value="PH-like_dom_sf"/>
</dbReference>
<dbReference type="CDD" id="cd13191">
    <property type="entry name" value="FERM_C_FRMD4A_FRMD4B"/>
    <property type="match status" value="1"/>
</dbReference>
<dbReference type="SUPFAM" id="SSF54236">
    <property type="entry name" value="Ubiquitin-like"/>
    <property type="match status" value="1"/>
</dbReference>
<dbReference type="PANTHER" id="PTHR46079">
    <property type="entry name" value="FERM DOMAIN-CONTAINING PROTEIN 4"/>
    <property type="match status" value="1"/>
</dbReference>
<dbReference type="Gene3D" id="2.30.29.30">
    <property type="entry name" value="Pleckstrin-homology domain (PH domain)/Phosphotyrosine-binding domain (PTB)"/>
    <property type="match status" value="1"/>
</dbReference>
<dbReference type="OrthoDB" id="10063592at2759"/>
<dbReference type="Pfam" id="PF00373">
    <property type="entry name" value="FERM_M"/>
    <property type="match status" value="1"/>
</dbReference>
<dbReference type="PANTHER" id="PTHR46079:SF1">
    <property type="entry name" value="FERM DOMAIN-CONTAINING PROTEIN 4B"/>
    <property type="match status" value="1"/>
</dbReference>
<dbReference type="PRINTS" id="PR00661">
    <property type="entry name" value="ERMFAMILY"/>
</dbReference>
<dbReference type="GO" id="GO:0005923">
    <property type="term" value="C:bicellular tight junction"/>
    <property type="evidence" value="ECO:0007669"/>
    <property type="project" value="TreeGrafter"/>
</dbReference>
<dbReference type="SUPFAM" id="SSF50729">
    <property type="entry name" value="PH domain-like"/>
    <property type="match status" value="1"/>
</dbReference>
<dbReference type="SUPFAM" id="SSF47031">
    <property type="entry name" value="Second domain of FERM"/>
    <property type="match status" value="1"/>
</dbReference>
<dbReference type="EMBL" id="SGJD01000686">
    <property type="protein sequence ID" value="KAB0403953.1"/>
    <property type="molecule type" value="Genomic_DNA"/>
</dbReference>
<dbReference type="InterPro" id="IPR018979">
    <property type="entry name" value="FERM_N"/>
</dbReference>
<dbReference type="InterPro" id="IPR000798">
    <property type="entry name" value="Ez/rad/moesin-like"/>
</dbReference>
<keyword evidence="3" id="KW-1185">Reference proteome</keyword>
<dbReference type="InterPro" id="IPR018980">
    <property type="entry name" value="FERM_PH-like_C"/>
</dbReference>
<dbReference type="PROSITE" id="PS50057">
    <property type="entry name" value="FERM_3"/>
    <property type="match status" value="1"/>
</dbReference>
<name>A0A6A1Q9Z2_BALPH</name>
<dbReference type="Proteomes" id="UP000437017">
    <property type="component" value="Unassembled WGS sequence"/>
</dbReference>
<comment type="caution">
    <text evidence="2">The sequence shown here is derived from an EMBL/GenBank/DDBJ whole genome shotgun (WGS) entry which is preliminary data.</text>
</comment>
<dbReference type="GO" id="GO:0005912">
    <property type="term" value="C:adherens junction"/>
    <property type="evidence" value="ECO:0007669"/>
    <property type="project" value="TreeGrafter"/>
</dbReference>
<dbReference type="SMART" id="SM01196">
    <property type="entry name" value="FERM_C"/>
    <property type="match status" value="1"/>
</dbReference>
<dbReference type="GO" id="GO:0008092">
    <property type="term" value="F:cytoskeletal protein binding"/>
    <property type="evidence" value="ECO:0007669"/>
    <property type="project" value="InterPro"/>
</dbReference>
<evidence type="ECO:0000259" key="1">
    <source>
        <dbReference type="PROSITE" id="PS50057"/>
    </source>
</evidence>
<evidence type="ECO:0000313" key="2">
    <source>
        <dbReference type="EMBL" id="KAB0403953.1"/>
    </source>
</evidence>
<dbReference type="AlphaFoldDB" id="A0A6A1Q9Z2"/>